<dbReference type="AlphaFoldDB" id="A0A4R8A9K0"/>
<evidence type="ECO:0008006" key="3">
    <source>
        <dbReference type="Google" id="ProtNLM"/>
    </source>
</evidence>
<sequence length="58" mass="7157">MKETTMKKWQKIINDCEASGMRKSEYLEMYDIPPSQYYKYRKLLAQQEQNNQFEKMQI</sequence>
<comment type="caution">
    <text evidence="1">The sequence shown here is derived from an EMBL/GenBank/DDBJ whole genome shotgun (WGS) entry which is preliminary data.</text>
</comment>
<evidence type="ECO:0000313" key="2">
    <source>
        <dbReference type="Proteomes" id="UP000294743"/>
    </source>
</evidence>
<organism evidence="1 2">
    <name type="scientific">Breznakia blatticola</name>
    <dbReference type="NCBI Taxonomy" id="1754012"/>
    <lineage>
        <taxon>Bacteria</taxon>
        <taxon>Bacillati</taxon>
        <taxon>Bacillota</taxon>
        <taxon>Erysipelotrichia</taxon>
        <taxon>Erysipelotrichales</taxon>
        <taxon>Erysipelotrichaceae</taxon>
        <taxon>Breznakia</taxon>
    </lineage>
</organism>
<dbReference type="Proteomes" id="UP000294743">
    <property type="component" value="Unassembled WGS sequence"/>
</dbReference>
<reference evidence="1 2" key="1">
    <citation type="submission" date="2019-03" db="EMBL/GenBank/DDBJ databases">
        <title>Genomic Encyclopedia of Type Strains, Phase IV (KMG-IV): sequencing the most valuable type-strain genomes for metagenomic binning, comparative biology and taxonomic classification.</title>
        <authorList>
            <person name="Goeker M."/>
        </authorList>
    </citation>
    <scope>NUCLEOTIDE SEQUENCE [LARGE SCALE GENOMIC DNA]</scope>
    <source>
        <strain evidence="1 2">DSM 28867</strain>
    </source>
</reference>
<feature type="non-terminal residue" evidence="1">
    <location>
        <position position="58"/>
    </location>
</feature>
<accession>A0A4R8A9K0</accession>
<name>A0A4R8A9K0_9FIRM</name>
<evidence type="ECO:0000313" key="1">
    <source>
        <dbReference type="EMBL" id="TDW25060.1"/>
    </source>
</evidence>
<dbReference type="EMBL" id="SODD01000006">
    <property type="protein sequence ID" value="TDW25060.1"/>
    <property type="molecule type" value="Genomic_DNA"/>
</dbReference>
<gene>
    <name evidence="1" type="ORF">EDD63_1061</name>
</gene>
<proteinExistence type="predicted"/>
<keyword evidence="2" id="KW-1185">Reference proteome</keyword>
<protein>
    <recommendedName>
        <fullName evidence="3">Transposase</fullName>
    </recommendedName>
</protein>
<dbReference type="NCBIfam" id="NF047593">
    <property type="entry name" value="IS66_ISAeme5_TnpA"/>
    <property type="match status" value="1"/>
</dbReference>